<gene>
    <name evidence="2" type="ORF">ASIM_LOCUS1804</name>
</gene>
<reference evidence="4" key="1">
    <citation type="submission" date="2017-02" db="UniProtKB">
        <authorList>
            <consortium name="WormBaseParasite"/>
        </authorList>
    </citation>
    <scope>IDENTIFICATION</scope>
</reference>
<dbReference type="EMBL" id="UYRR01002115">
    <property type="protein sequence ID" value="VDK19278.1"/>
    <property type="molecule type" value="Genomic_DNA"/>
</dbReference>
<dbReference type="OrthoDB" id="741027at2759"/>
<dbReference type="Proteomes" id="UP000267096">
    <property type="component" value="Unassembled WGS sequence"/>
</dbReference>
<evidence type="ECO:0000256" key="1">
    <source>
        <dbReference type="ARBA" id="ARBA00005598"/>
    </source>
</evidence>
<sequence>MEMGIYPFTHDQQPLMDHAPDLEEKVPTVYGNVKVTIYGDRKRHPIVTFHDLALDSENNFQNFFQFGSVADFTEKFCVYNINAPGQEMDAAPLPENYVYPTMDGLAKIVEACVKHFEIKSFIGFGVGAGANVMLRYARELPSNCTDDELYYSVLVGWTVAKLHFAFCMIAILLS</sequence>
<dbReference type="SUPFAM" id="SSF53474">
    <property type="entry name" value="alpha/beta-Hydrolases"/>
    <property type="match status" value="1"/>
</dbReference>
<dbReference type="Gene3D" id="3.40.50.1820">
    <property type="entry name" value="alpha/beta hydrolase"/>
    <property type="match status" value="1"/>
</dbReference>
<protein>
    <submittedName>
        <fullName evidence="4">NDRG4 protein (inferred by orthology to a S. mansoni protein)</fullName>
    </submittedName>
</protein>
<dbReference type="Pfam" id="PF03096">
    <property type="entry name" value="Ndr"/>
    <property type="match status" value="1"/>
</dbReference>
<dbReference type="WBParaSite" id="ASIM_0000193301-mRNA-1">
    <property type="protein sequence ID" value="ASIM_0000193301-mRNA-1"/>
    <property type="gene ID" value="ASIM_0000193301"/>
</dbReference>
<accession>A0A0M3J321</accession>
<organism evidence="4">
    <name type="scientific">Anisakis simplex</name>
    <name type="common">Herring worm</name>
    <dbReference type="NCBI Taxonomy" id="6269"/>
    <lineage>
        <taxon>Eukaryota</taxon>
        <taxon>Metazoa</taxon>
        <taxon>Ecdysozoa</taxon>
        <taxon>Nematoda</taxon>
        <taxon>Chromadorea</taxon>
        <taxon>Rhabditida</taxon>
        <taxon>Spirurina</taxon>
        <taxon>Ascaridomorpha</taxon>
        <taxon>Ascaridoidea</taxon>
        <taxon>Anisakidae</taxon>
        <taxon>Anisakis</taxon>
        <taxon>Anisakis simplex complex</taxon>
    </lineage>
</organism>
<keyword evidence="3" id="KW-1185">Reference proteome</keyword>
<dbReference type="AlphaFoldDB" id="A0A0M3J321"/>
<name>A0A0M3J321_ANISI</name>
<evidence type="ECO:0000313" key="4">
    <source>
        <dbReference type="WBParaSite" id="ASIM_0000193301-mRNA-1"/>
    </source>
</evidence>
<evidence type="ECO:0000313" key="3">
    <source>
        <dbReference type="Proteomes" id="UP000267096"/>
    </source>
</evidence>
<proteinExistence type="inferred from homology"/>
<dbReference type="InterPro" id="IPR029058">
    <property type="entry name" value="AB_hydrolase_fold"/>
</dbReference>
<comment type="similarity">
    <text evidence="1">Belongs to the NDRG family.</text>
</comment>
<reference evidence="2 3" key="2">
    <citation type="submission" date="2018-11" db="EMBL/GenBank/DDBJ databases">
        <authorList>
            <consortium name="Pathogen Informatics"/>
        </authorList>
    </citation>
    <scope>NUCLEOTIDE SEQUENCE [LARGE SCALE GENOMIC DNA]</scope>
</reference>
<evidence type="ECO:0000313" key="2">
    <source>
        <dbReference type="EMBL" id="VDK19278.1"/>
    </source>
</evidence>
<dbReference type="PANTHER" id="PTHR11034">
    <property type="entry name" value="N-MYC DOWNSTREAM REGULATED"/>
    <property type="match status" value="1"/>
</dbReference>
<dbReference type="InterPro" id="IPR004142">
    <property type="entry name" value="NDRG"/>
</dbReference>